<dbReference type="EMBL" id="JAHRHJ020000005">
    <property type="protein sequence ID" value="KAH9314648.1"/>
    <property type="molecule type" value="Genomic_DNA"/>
</dbReference>
<name>A0AA38G4M0_TAXCH</name>
<evidence type="ECO:0000313" key="1">
    <source>
        <dbReference type="EMBL" id="KAH9314648.1"/>
    </source>
</evidence>
<accession>A0AA38G4M0</accession>
<comment type="caution">
    <text evidence="1">The sequence shown here is derived from an EMBL/GenBank/DDBJ whole genome shotgun (WGS) entry which is preliminary data.</text>
</comment>
<gene>
    <name evidence="1" type="ORF">KI387_023275</name>
</gene>
<dbReference type="Proteomes" id="UP000824469">
    <property type="component" value="Unassembled WGS sequence"/>
</dbReference>
<protein>
    <submittedName>
        <fullName evidence="1">Uncharacterized protein</fullName>
    </submittedName>
</protein>
<evidence type="ECO:0000313" key="2">
    <source>
        <dbReference type="Proteomes" id="UP000824469"/>
    </source>
</evidence>
<feature type="non-terminal residue" evidence="1">
    <location>
        <position position="96"/>
    </location>
</feature>
<proteinExistence type="predicted"/>
<organism evidence="1 2">
    <name type="scientific">Taxus chinensis</name>
    <name type="common">Chinese yew</name>
    <name type="synonym">Taxus wallichiana var. chinensis</name>
    <dbReference type="NCBI Taxonomy" id="29808"/>
    <lineage>
        <taxon>Eukaryota</taxon>
        <taxon>Viridiplantae</taxon>
        <taxon>Streptophyta</taxon>
        <taxon>Embryophyta</taxon>
        <taxon>Tracheophyta</taxon>
        <taxon>Spermatophyta</taxon>
        <taxon>Pinopsida</taxon>
        <taxon>Pinidae</taxon>
        <taxon>Conifers II</taxon>
        <taxon>Cupressales</taxon>
        <taxon>Taxaceae</taxon>
        <taxon>Taxus</taxon>
    </lineage>
</organism>
<dbReference type="AlphaFoldDB" id="A0AA38G4M0"/>
<sequence>MKVMGAGLILGFNQIIGNPNCSTSLISCFQESTKRSYNCCLPSKVYAMQLYDNDVQQLRCSGGDGRMDEGKRLVEKDIQKEGNVQGVDIQILEEGV</sequence>
<dbReference type="PROSITE" id="PS51257">
    <property type="entry name" value="PROKAR_LIPOPROTEIN"/>
    <property type="match status" value="1"/>
</dbReference>
<keyword evidence="2" id="KW-1185">Reference proteome</keyword>
<reference evidence="1 2" key="1">
    <citation type="journal article" date="2021" name="Nat. Plants">
        <title>The Taxus genome provides insights into paclitaxel biosynthesis.</title>
        <authorList>
            <person name="Xiong X."/>
            <person name="Gou J."/>
            <person name="Liao Q."/>
            <person name="Li Y."/>
            <person name="Zhou Q."/>
            <person name="Bi G."/>
            <person name="Li C."/>
            <person name="Du R."/>
            <person name="Wang X."/>
            <person name="Sun T."/>
            <person name="Guo L."/>
            <person name="Liang H."/>
            <person name="Lu P."/>
            <person name="Wu Y."/>
            <person name="Zhang Z."/>
            <person name="Ro D.K."/>
            <person name="Shang Y."/>
            <person name="Huang S."/>
            <person name="Yan J."/>
        </authorList>
    </citation>
    <scope>NUCLEOTIDE SEQUENCE [LARGE SCALE GENOMIC DNA]</scope>
    <source>
        <strain evidence="1">Ta-2019</strain>
    </source>
</reference>